<evidence type="ECO:0000313" key="1">
    <source>
        <dbReference type="EMBL" id="KKM96388.1"/>
    </source>
</evidence>
<dbReference type="AlphaFoldDB" id="A0A0F9LSM8"/>
<proteinExistence type="predicted"/>
<name>A0A0F9LSM8_9ZZZZ</name>
<reference evidence="1" key="1">
    <citation type="journal article" date="2015" name="Nature">
        <title>Complex archaea that bridge the gap between prokaryotes and eukaryotes.</title>
        <authorList>
            <person name="Spang A."/>
            <person name="Saw J.H."/>
            <person name="Jorgensen S.L."/>
            <person name="Zaremba-Niedzwiedzka K."/>
            <person name="Martijn J."/>
            <person name="Lind A.E."/>
            <person name="van Eijk R."/>
            <person name="Schleper C."/>
            <person name="Guy L."/>
            <person name="Ettema T.J."/>
        </authorList>
    </citation>
    <scope>NUCLEOTIDE SEQUENCE</scope>
</reference>
<protein>
    <submittedName>
        <fullName evidence="1">Uncharacterized protein</fullName>
    </submittedName>
</protein>
<comment type="caution">
    <text evidence="1">The sequence shown here is derived from an EMBL/GenBank/DDBJ whole genome shotgun (WGS) entry which is preliminary data.</text>
</comment>
<gene>
    <name evidence="1" type="ORF">LCGC14_1178580</name>
</gene>
<dbReference type="EMBL" id="LAZR01005888">
    <property type="protein sequence ID" value="KKM96388.1"/>
    <property type="molecule type" value="Genomic_DNA"/>
</dbReference>
<accession>A0A0F9LSM8</accession>
<organism evidence="1">
    <name type="scientific">marine sediment metagenome</name>
    <dbReference type="NCBI Taxonomy" id="412755"/>
    <lineage>
        <taxon>unclassified sequences</taxon>
        <taxon>metagenomes</taxon>
        <taxon>ecological metagenomes</taxon>
    </lineage>
</organism>
<sequence length="94" mass="10641">MVATGDRGNNDIMTQQYPPSLSTMLKPAGFCFFLCYFNHMDDKEIEIAIDQWIREVDSANLEPEELALSFQALCTEFDIPEDLGKKFVASALED</sequence>